<sequence>MSGNGGNGGGHEGASSTRPPLLTGLNYSQWKGKMESYICQIHDRAWMAVEDGYDLPMMTPAVEREMFLKPKAQWNAQEFDASKWNRKALHAILCAMDENQYKLIQNTRIAKEAWDILEIAHEGTEVVKDSKLQVLQTQFETLKMEENECFNDFEIKLMDIVNQSHQLGDPYSDRRIKQKIMRSLPDRFESKVTALEENSGYKDMKPSEVIGRLLAYESRKGPISTPTKKQKGIALKTSKDEKEEKKVDSDEDLALFVKRFNKVMKFRRKSFGSKGQDLKKKGSFKKFEPRQERTERKGVRCFECGGIGHFAPDCANHVEKKKGKVMAATWSGSSDDSYEGDESSDDEELMANLLAFASSHKSKSASEREEMSQEENDSSDVESDSSSNSMNGFMEKKEFAKYHAEFNDLAIKSTRKIKMLREENLELASQNDHLSEQVEKFKKMEDKLKEELVLSRRNEDSLKRELEEVRESMTRMDSSTKKLDHMLGVGKSPCDKRGLGYEDDKKISTSNKTIFVKSLKKEETSLVQLPRKKLEIGQSSNAQVKMGPRRQPQAQPPRVPQANISPQMAHKGKRPIMQPQAWKQPRPVQQRRRIEPLHPQRQGQALKANSSNFWYLDSGCSRHMTGNKSFFETLVMEEGGYVTFGDGSKKKVVGKGSISVPGLPSLSDALFVDGLKANLISISHLSDEGYSVLFSKNDCSILKPDGQTLLKGMRSSDNCYCLEARIVSNNVSMDEQVELWHERLGHMNFRDLRTLGKFECVRGLPKLGKKANGICGPCQQGKQTKSMHKKGKYLSTKEPLELLHMDLMGPMQTESLGGKRYIFVCVDDFSRFTWTYFLREKSETFDKFKMLCTKLQNEMNSNIRSIKRIRSDHGREFENASFESYCDSLGISHEFSAPRTPQQNGVVERKNRVLQEMARVMLLSNNVPRNLWAEAINTACYIGNRVFLRPGTRNTSYELWKGKRPNVSYFHTFGSKCYILNDRDQLGKFDAKSDEGIFIGYALNSRAYRVFNLKTRTVMESSNVVIDDTRLKSKNDEEEDVLEDDSPLERVVVTPNVGTSNEVTQPSTRVPNLDSNEPAPWVRRLHNKEDVIGDVNEGVRTRRQIANLISLTCYTSQIEPKKVEEALNDEFWVLAMQEELNQFERNEVWTLVPRPKTTNVIGTKWIFRNKSDEDGNIVRNKARLVAQGYSQIEGIDFEETFAPVARLESIRLLLSISCVHKFKLHQMDVKSAFLNGFLQEEVFVEQPKGFVDAHHPKCLSPQEGTLWVETSTEGLV</sequence>
<protein>
    <recommendedName>
        <fullName evidence="11">Gag-pol polyprotein</fullName>
    </recommendedName>
</protein>
<feature type="region of interest" description="Disordered" evidence="6">
    <location>
        <begin position="1"/>
        <end position="20"/>
    </location>
</feature>
<dbReference type="Pfam" id="PF07727">
    <property type="entry name" value="RVT_2"/>
    <property type="match status" value="1"/>
</dbReference>
<feature type="region of interest" description="Disordered" evidence="6">
    <location>
        <begin position="360"/>
        <end position="391"/>
    </location>
</feature>
<evidence type="ECO:0008006" key="11">
    <source>
        <dbReference type="Google" id="ProtNLM"/>
    </source>
</evidence>
<dbReference type="SUPFAM" id="SSF53098">
    <property type="entry name" value="Ribonuclease H-like"/>
    <property type="match status" value="1"/>
</dbReference>
<dbReference type="InterPro" id="IPR036397">
    <property type="entry name" value="RNaseH_sf"/>
</dbReference>
<dbReference type="InterPro" id="IPR039537">
    <property type="entry name" value="Retrotran_Ty1/copia-like"/>
</dbReference>
<dbReference type="InterPro" id="IPR012337">
    <property type="entry name" value="RNaseH-like_sf"/>
</dbReference>
<evidence type="ECO:0000259" key="7">
    <source>
        <dbReference type="PROSITE" id="PS50158"/>
    </source>
</evidence>
<keyword evidence="3" id="KW-0378">Hydrolase</keyword>
<dbReference type="InterPro" id="IPR054722">
    <property type="entry name" value="PolX-like_BBD"/>
</dbReference>
<dbReference type="Pfam" id="PF13976">
    <property type="entry name" value="gag_pre-integrs"/>
    <property type="match status" value="1"/>
</dbReference>
<feature type="compositionally biased region" description="Acidic residues" evidence="6">
    <location>
        <begin position="372"/>
        <end position="383"/>
    </location>
</feature>
<comment type="caution">
    <text evidence="9">The sequence shown here is derived from an EMBL/GenBank/DDBJ whole genome shotgun (WGS) entry which is preliminary data.</text>
</comment>
<feature type="compositionally biased region" description="Gly residues" evidence="6">
    <location>
        <begin position="1"/>
        <end position="12"/>
    </location>
</feature>
<dbReference type="Pfam" id="PF00098">
    <property type="entry name" value="zf-CCHC"/>
    <property type="match status" value="1"/>
</dbReference>
<evidence type="ECO:0000256" key="2">
    <source>
        <dbReference type="ARBA" id="ARBA00022723"/>
    </source>
</evidence>
<dbReference type="PANTHER" id="PTHR42648">
    <property type="entry name" value="TRANSPOSASE, PUTATIVE-RELATED"/>
    <property type="match status" value="1"/>
</dbReference>
<dbReference type="Gene3D" id="3.30.420.10">
    <property type="entry name" value="Ribonuclease H-like superfamily/Ribonuclease H"/>
    <property type="match status" value="1"/>
</dbReference>
<feature type="region of interest" description="Disordered" evidence="6">
    <location>
        <begin position="221"/>
        <end position="244"/>
    </location>
</feature>
<name>A0AA39SGK3_ACESA</name>
<evidence type="ECO:0000313" key="9">
    <source>
        <dbReference type="EMBL" id="KAK0593887.1"/>
    </source>
</evidence>
<dbReference type="InterPro" id="IPR025724">
    <property type="entry name" value="GAG-pre-integrase_dom"/>
</dbReference>
<organism evidence="9 10">
    <name type="scientific">Acer saccharum</name>
    <name type="common">Sugar maple</name>
    <dbReference type="NCBI Taxonomy" id="4024"/>
    <lineage>
        <taxon>Eukaryota</taxon>
        <taxon>Viridiplantae</taxon>
        <taxon>Streptophyta</taxon>
        <taxon>Embryophyta</taxon>
        <taxon>Tracheophyta</taxon>
        <taxon>Spermatophyta</taxon>
        <taxon>Magnoliopsida</taxon>
        <taxon>eudicotyledons</taxon>
        <taxon>Gunneridae</taxon>
        <taxon>Pentapetalae</taxon>
        <taxon>rosids</taxon>
        <taxon>malvids</taxon>
        <taxon>Sapindales</taxon>
        <taxon>Sapindaceae</taxon>
        <taxon>Hippocastanoideae</taxon>
        <taxon>Acereae</taxon>
        <taxon>Acer</taxon>
    </lineage>
</organism>
<dbReference type="Proteomes" id="UP001168877">
    <property type="component" value="Unassembled WGS sequence"/>
</dbReference>
<dbReference type="PANTHER" id="PTHR42648:SF21">
    <property type="entry name" value="CYSTEINE-RICH RLK (RECEPTOR-LIKE PROTEIN KINASE) 8"/>
    <property type="match status" value="1"/>
</dbReference>
<dbReference type="Pfam" id="PF00665">
    <property type="entry name" value="rve"/>
    <property type="match status" value="1"/>
</dbReference>
<dbReference type="Pfam" id="PF25597">
    <property type="entry name" value="SH3_retrovirus"/>
    <property type="match status" value="1"/>
</dbReference>
<gene>
    <name evidence="9" type="ORF">LWI29_007174</name>
</gene>
<dbReference type="SUPFAM" id="SSF57756">
    <property type="entry name" value="Retrovirus zinc finger-like domains"/>
    <property type="match status" value="1"/>
</dbReference>
<proteinExistence type="predicted"/>
<keyword evidence="10" id="KW-1185">Reference proteome</keyword>
<dbReference type="EMBL" id="JAUESC010000208">
    <property type="protein sequence ID" value="KAK0593887.1"/>
    <property type="molecule type" value="Genomic_DNA"/>
</dbReference>
<dbReference type="InterPro" id="IPR013103">
    <property type="entry name" value="RVT_2"/>
</dbReference>
<dbReference type="Pfam" id="PF22936">
    <property type="entry name" value="Pol_BBD"/>
    <property type="match status" value="1"/>
</dbReference>
<dbReference type="InterPro" id="IPR057670">
    <property type="entry name" value="SH3_retrovirus"/>
</dbReference>
<feature type="domain" description="Integrase catalytic" evidence="8">
    <location>
        <begin position="795"/>
        <end position="964"/>
    </location>
</feature>
<accession>A0AA39SGK3</accession>
<feature type="coiled-coil region" evidence="5">
    <location>
        <begin position="417"/>
        <end position="472"/>
    </location>
</feature>
<evidence type="ECO:0000256" key="1">
    <source>
        <dbReference type="ARBA" id="ARBA00022670"/>
    </source>
</evidence>
<dbReference type="InterPro" id="IPR001878">
    <property type="entry name" value="Znf_CCHC"/>
</dbReference>
<evidence type="ECO:0000256" key="5">
    <source>
        <dbReference type="SAM" id="Coils"/>
    </source>
</evidence>
<feature type="region of interest" description="Disordered" evidence="6">
    <location>
        <begin position="537"/>
        <end position="588"/>
    </location>
</feature>
<dbReference type="Pfam" id="PF14223">
    <property type="entry name" value="Retrotran_gag_2"/>
    <property type="match status" value="1"/>
</dbReference>
<keyword evidence="5" id="KW-0175">Coiled coil</keyword>
<dbReference type="GO" id="GO:0003676">
    <property type="term" value="F:nucleic acid binding"/>
    <property type="evidence" value="ECO:0007669"/>
    <property type="project" value="InterPro"/>
</dbReference>
<reference evidence="9" key="1">
    <citation type="journal article" date="2022" name="Plant J.">
        <title>Strategies of tolerance reflected in two North American maple genomes.</title>
        <authorList>
            <person name="McEvoy S.L."/>
            <person name="Sezen U.U."/>
            <person name="Trouern-Trend A."/>
            <person name="McMahon S.M."/>
            <person name="Schaberg P.G."/>
            <person name="Yang J."/>
            <person name="Wegrzyn J.L."/>
            <person name="Swenson N.G."/>
        </authorList>
    </citation>
    <scope>NUCLEOTIDE SEQUENCE</scope>
    <source>
        <strain evidence="9">NS2018</strain>
    </source>
</reference>
<dbReference type="PROSITE" id="PS50158">
    <property type="entry name" value="ZF_CCHC"/>
    <property type="match status" value="1"/>
</dbReference>
<evidence type="ECO:0000259" key="8">
    <source>
        <dbReference type="PROSITE" id="PS50994"/>
    </source>
</evidence>
<dbReference type="GO" id="GO:0006508">
    <property type="term" value="P:proteolysis"/>
    <property type="evidence" value="ECO:0007669"/>
    <property type="project" value="UniProtKB-KW"/>
</dbReference>
<evidence type="ECO:0000256" key="6">
    <source>
        <dbReference type="SAM" id="MobiDB-lite"/>
    </source>
</evidence>
<dbReference type="GO" id="GO:0015074">
    <property type="term" value="P:DNA integration"/>
    <property type="evidence" value="ECO:0007669"/>
    <property type="project" value="InterPro"/>
</dbReference>
<feature type="region of interest" description="Disordered" evidence="6">
    <location>
        <begin position="1058"/>
        <end position="1079"/>
    </location>
</feature>
<feature type="domain" description="CCHC-type" evidence="7">
    <location>
        <begin position="300"/>
        <end position="314"/>
    </location>
</feature>
<dbReference type="SMART" id="SM00343">
    <property type="entry name" value="ZnF_C2HC"/>
    <property type="match status" value="1"/>
</dbReference>
<dbReference type="InterPro" id="IPR036875">
    <property type="entry name" value="Znf_CCHC_sf"/>
</dbReference>
<dbReference type="AlphaFoldDB" id="A0AA39SGK3"/>
<keyword evidence="4" id="KW-0863">Zinc-finger</keyword>
<keyword evidence="4" id="KW-0862">Zinc</keyword>
<reference evidence="9" key="2">
    <citation type="submission" date="2023-06" db="EMBL/GenBank/DDBJ databases">
        <authorList>
            <person name="Swenson N.G."/>
            <person name="Wegrzyn J.L."/>
            <person name="Mcevoy S.L."/>
        </authorList>
    </citation>
    <scope>NUCLEOTIDE SEQUENCE</scope>
    <source>
        <strain evidence="9">NS2018</strain>
        <tissue evidence="9">Leaf</tissue>
    </source>
</reference>
<dbReference type="PROSITE" id="PS50994">
    <property type="entry name" value="INTEGRASE"/>
    <property type="match status" value="1"/>
</dbReference>
<evidence type="ECO:0000313" key="10">
    <source>
        <dbReference type="Proteomes" id="UP001168877"/>
    </source>
</evidence>
<feature type="compositionally biased region" description="Polar residues" evidence="6">
    <location>
        <begin position="1058"/>
        <end position="1075"/>
    </location>
</feature>
<evidence type="ECO:0000256" key="3">
    <source>
        <dbReference type="ARBA" id="ARBA00022801"/>
    </source>
</evidence>
<dbReference type="GO" id="GO:0008270">
    <property type="term" value="F:zinc ion binding"/>
    <property type="evidence" value="ECO:0007669"/>
    <property type="project" value="UniProtKB-KW"/>
</dbReference>
<keyword evidence="2" id="KW-0479">Metal-binding</keyword>
<evidence type="ECO:0000256" key="4">
    <source>
        <dbReference type="PROSITE-ProRule" id="PRU00047"/>
    </source>
</evidence>
<dbReference type="GO" id="GO:0008233">
    <property type="term" value="F:peptidase activity"/>
    <property type="evidence" value="ECO:0007669"/>
    <property type="project" value="UniProtKB-KW"/>
</dbReference>
<keyword evidence="1" id="KW-0645">Protease</keyword>
<dbReference type="InterPro" id="IPR001584">
    <property type="entry name" value="Integrase_cat-core"/>
</dbReference>